<dbReference type="GO" id="GO:0003676">
    <property type="term" value="F:nucleic acid binding"/>
    <property type="evidence" value="ECO:0007669"/>
    <property type="project" value="InterPro"/>
</dbReference>
<evidence type="ECO:0000259" key="2">
    <source>
        <dbReference type="PROSITE" id="PS50994"/>
    </source>
</evidence>
<dbReference type="Proteomes" id="UP000759273">
    <property type="component" value="Unassembled WGS sequence"/>
</dbReference>
<organism evidence="3 4">
    <name type="scientific">Subdoligranulum variabile</name>
    <dbReference type="NCBI Taxonomy" id="214851"/>
    <lineage>
        <taxon>Bacteria</taxon>
        <taxon>Bacillati</taxon>
        <taxon>Bacillota</taxon>
        <taxon>Clostridia</taxon>
        <taxon>Eubacteriales</taxon>
        <taxon>Oscillospiraceae</taxon>
        <taxon>Subdoligranulum</taxon>
    </lineage>
</organism>
<dbReference type="GO" id="GO:0015074">
    <property type="term" value="P:DNA integration"/>
    <property type="evidence" value="ECO:0007669"/>
    <property type="project" value="InterPro"/>
</dbReference>
<feature type="region of interest" description="Disordered" evidence="1">
    <location>
        <begin position="581"/>
        <end position="625"/>
    </location>
</feature>
<evidence type="ECO:0000313" key="4">
    <source>
        <dbReference type="Proteomes" id="UP000759273"/>
    </source>
</evidence>
<evidence type="ECO:0000256" key="1">
    <source>
        <dbReference type="SAM" id="MobiDB-lite"/>
    </source>
</evidence>
<protein>
    <submittedName>
        <fullName evidence="3">Transposase family protein</fullName>
    </submittedName>
</protein>
<accession>A0A943DDM1</accession>
<proteinExistence type="predicted"/>
<gene>
    <name evidence="3" type="ORF">KHY36_14935</name>
</gene>
<dbReference type="InterPro" id="IPR036397">
    <property type="entry name" value="RNaseH_sf"/>
</dbReference>
<dbReference type="AlphaFoldDB" id="A0A943DDM1"/>
<dbReference type="PROSITE" id="PS50994">
    <property type="entry name" value="INTEGRASE"/>
    <property type="match status" value="1"/>
</dbReference>
<name>A0A943DDM1_9FIRM</name>
<dbReference type="SUPFAM" id="SSF53098">
    <property type="entry name" value="Ribonuclease H-like"/>
    <property type="match status" value="1"/>
</dbReference>
<comment type="caution">
    <text evidence="3">The sequence shown here is derived from an EMBL/GenBank/DDBJ whole genome shotgun (WGS) entry which is preliminary data.</text>
</comment>
<sequence>MRNLDILAAESGEHVRVLLCREEQSYVVSCQHFRMPYPVASDLLAELQPVPAETYSVFVLDEDITNRQRDGRNRKLDLIAPLLEDACIYDKSHRNEVVRQIAAEHGIARRTVLQYLWRYWVYQSKNALLPAERPAPEQHELTADEKAIRWALNKYYYTPQRQSLQTAYKMMLRAKYCDTHGTLKPEYPTFWQFRYFFRKNRDPISETISRQGLKAYQRNHRPFTGSVCDYAHTIGVYMTDATIADIYIVSRLSRKPIGRPVIYTMVDAYSRLITGVYVGLEGGQYALRLLLQNTFTDKVSFCHQHGIDIDPQDWPSHHLPTKIMTDRGSEFISGPLENLCESYHIEIENLPAYRPDLKGVVEKLFDLVQSAYKPLLKGKGVIESDTQERGAPDYRRQGTLDLEQFTAVVLRCVLFYNAKSVQTGFTRTPAMIESNTPPLAASIWSFCDTQDDCPVHEATDKKLLYTLLPRAEGKITQRGLEIFGLRFSNCTFKKRFVAAGLGGRETVQVAYAPECMDTVWLYENGTYSAFDLVQKSYLGKSLAEIADAQQQEKVERTDWKKQELQAQLDLMSDIQAIADRSERTTPDRSNISKQIQRNRSTARKQESVSLMDLLTEQQEDDFDAR</sequence>
<feature type="domain" description="Integrase catalytic" evidence="2">
    <location>
        <begin position="218"/>
        <end position="437"/>
    </location>
</feature>
<dbReference type="Gene3D" id="3.30.420.10">
    <property type="entry name" value="Ribonuclease H-like superfamily/Ribonuclease H"/>
    <property type="match status" value="1"/>
</dbReference>
<dbReference type="EMBL" id="JAGZGG010000063">
    <property type="protein sequence ID" value="MBS5333803.1"/>
    <property type="molecule type" value="Genomic_DNA"/>
</dbReference>
<reference evidence="3" key="1">
    <citation type="submission" date="2021-02" db="EMBL/GenBank/DDBJ databases">
        <title>Infant gut strain persistence is associated with maternal origin, phylogeny, and functional potential including surface adhesion and iron acquisition.</title>
        <authorList>
            <person name="Lou Y.C."/>
        </authorList>
    </citation>
    <scope>NUCLEOTIDE SEQUENCE</scope>
    <source>
        <strain evidence="3">L3_101_000M1_dasL3_101_000M1_concoct_87</strain>
    </source>
</reference>
<dbReference type="InterPro" id="IPR012337">
    <property type="entry name" value="RNaseH-like_sf"/>
</dbReference>
<feature type="compositionally biased region" description="Polar residues" evidence="1">
    <location>
        <begin position="587"/>
        <end position="599"/>
    </location>
</feature>
<evidence type="ECO:0000313" key="3">
    <source>
        <dbReference type="EMBL" id="MBS5333803.1"/>
    </source>
</evidence>
<dbReference type="InterPro" id="IPR001584">
    <property type="entry name" value="Integrase_cat-core"/>
</dbReference>